<evidence type="ECO:0000313" key="2">
    <source>
        <dbReference type="EMBL" id="ARF08390.1"/>
    </source>
</evidence>
<gene>
    <name evidence="2" type="ORF">Catovirus_1_440</name>
</gene>
<name>A0A1V0S9J8_9VIRU</name>
<evidence type="ECO:0000256" key="1">
    <source>
        <dbReference type="SAM" id="Coils"/>
    </source>
</evidence>
<reference evidence="2" key="1">
    <citation type="journal article" date="2017" name="Science">
        <title>Giant viruses with an expanded complement of translation system components.</title>
        <authorList>
            <person name="Schulz F."/>
            <person name="Yutin N."/>
            <person name="Ivanova N.N."/>
            <person name="Ortega D.R."/>
            <person name="Lee T.K."/>
            <person name="Vierheilig J."/>
            <person name="Daims H."/>
            <person name="Horn M."/>
            <person name="Wagner M."/>
            <person name="Jensen G.J."/>
            <person name="Kyrpides N.C."/>
            <person name="Koonin E.V."/>
            <person name="Woyke T."/>
        </authorList>
    </citation>
    <scope>NUCLEOTIDE SEQUENCE</scope>
    <source>
        <strain evidence="2">CTV1</strain>
    </source>
</reference>
<keyword evidence="1" id="KW-0175">Coiled coil</keyword>
<accession>A0A1V0S9J8</accession>
<protein>
    <submittedName>
        <fullName evidence="2">Uncharacterized protein</fullName>
    </submittedName>
</protein>
<organism evidence="2">
    <name type="scientific">Catovirus CTV1</name>
    <dbReference type="NCBI Taxonomy" id="1977631"/>
    <lineage>
        <taxon>Viruses</taxon>
        <taxon>Varidnaviria</taxon>
        <taxon>Bamfordvirae</taxon>
        <taxon>Nucleocytoviricota</taxon>
        <taxon>Megaviricetes</taxon>
        <taxon>Imitervirales</taxon>
        <taxon>Mimiviridae</taxon>
        <taxon>Klosneuvirinae</taxon>
        <taxon>Catovirus</taxon>
    </lineage>
</organism>
<sequence length="632" mass="73544">MAQIKIYLSIYIYMDYYINNNLIDVILKKVVKRENKLKRKIVELENERKIISNRSAEENMRSQYNDLLNKYNTLLEEHNSLLQKINKEKEVEVSPVEDNLESCTGFLKSLNLDLQDRDSVQLWLRNNVEDKNYNKVIRCIKELSKIRVPSTNKYVLSPECVELLTNLGIDISNPLDSIKWLGNDDNKKLPNYNDVKTCMGARKGQMKQIVDQTNISQQCKDLYNKYNLNPNNNMAVQLWLIRNIKSSDFKDINKCQSEKLGTSSSFGRDVQKAYEQMLEKTRQMLINIQINGISQLFDCNKKDFGLDINKLDIALGSEVDKITLILLNEQQTKITLKLWFSKDPNFNKNPQNPKELYVYNSLRANPEYISKFRHMEILLDAGMCDNTINYVKNILDAKCVDPKNKSKNICRANINSALYNSAVKYGFSRYAEFGSLFEIFNGVDLGLIKYGGNVLNLNREPYIMMSLVLQILWQINQLNNGVVIKDLHIENVLMYNDLNYEEGTTKYYRYKDNNNKYFFIKVQPMLLKIIDYGQYLINVPLNIAKQENKKNVSLIFSPQVGMSNYIEQLNKKYNDIFDGPNNNSLFYYIKNSNNIDDVIDYYINKVTNIPNQDIITTVMPNINSIIPDHVGN</sequence>
<proteinExistence type="predicted"/>
<dbReference type="EMBL" id="KY684083">
    <property type="protein sequence ID" value="ARF08390.1"/>
    <property type="molecule type" value="Genomic_DNA"/>
</dbReference>
<feature type="coiled-coil region" evidence="1">
    <location>
        <begin position="27"/>
        <end position="91"/>
    </location>
</feature>